<dbReference type="RefSeq" id="WP_127682754.1">
    <property type="nucleotide sequence ID" value="NZ_SACM01000002.1"/>
</dbReference>
<keyword evidence="3" id="KW-1185">Reference proteome</keyword>
<keyword evidence="1" id="KW-0732">Signal</keyword>
<dbReference type="OrthoDB" id="7060084at2"/>
<dbReference type="Proteomes" id="UP000288587">
    <property type="component" value="Unassembled WGS sequence"/>
</dbReference>
<feature type="chain" id="PRO_5019574154" evidence="1">
    <location>
        <begin position="28"/>
        <end position="323"/>
    </location>
</feature>
<evidence type="ECO:0000313" key="3">
    <source>
        <dbReference type="Proteomes" id="UP000288587"/>
    </source>
</evidence>
<reference evidence="2 3" key="1">
    <citation type="submission" date="2019-01" db="EMBL/GenBank/DDBJ databases">
        <authorList>
            <person name="Chen W.-M."/>
        </authorList>
    </citation>
    <scope>NUCLEOTIDE SEQUENCE [LARGE SCALE GENOMIC DNA]</scope>
    <source>
        <strain evidence="2 3">CCP-18</strain>
    </source>
</reference>
<evidence type="ECO:0000313" key="2">
    <source>
        <dbReference type="EMBL" id="RVT86259.1"/>
    </source>
</evidence>
<dbReference type="AlphaFoldDB" id="A0A437LLG3"/>
<name>A0A437LLG3_9BURK</name>
<protein>
    <submittedName>
        <fullName evidence="2">PEP-CTERM sorting domain-containing protein</fullName>
    </submittedName>
</protein>
<gene>
    <name evidence="2" type="ORF">EOD73_09510</name>
</gene>
<comment type="caution">
    <text evidence="2">The sequence shown here is derived from an EMBL/GenBank/DDBJ whole genome shotgun (WGS) entry which is preliminary data.</text>
</comment>
<dbReference type="EMBL" id="SACM01000002">
    <property type="protein sequence ID" value="RVT86259.1"/>
    <property type="molecule type" value="Genomic_DNA"/>
</dbReference>
<accession>A0A437LLG3</accession>
<proteinExistence type="predicted"/>
<feature type="signal peptide" evidence="1">
    <location>
        <begin position="1"/>
        <end position="27"/>
    </location>
</feature>
<evidence type="ECO:0000256" key="1">
    <source>
        <dbReference type="SAM" id="SignalP"/>
    </source>
</evidence>
<sequence>MKSIVSRTKLAALAAGLAMGLAGTAQATDLTFFKTVFNTDFKSAGYGGMRDNGTGSISLTGVTGTVKEAYLFWHGPSNAAATSAATANASVNFNGTDIVGSFLGISSDNCWGYENSLAYRANVTSLVTGSGDYSLANFTKDSNRINVNGVSLIVFFDDGNGSNNRDVVMFNGNDSNISNPYDADGWNITLNNINYSSGTASAQFHVADGQAFPDAAVIANGNTIGAAGGLFDGNTVPNGPGNFSGGLWDIRDFSVTSLLNPGLNNLNITSGVSSDCLACVMIAIDLPAGAADNQPDPVSLPGSLALAGLGLVGMGASRRRKTA</sequence>
<organism evidence="2 3">
    <name type="scientific">Inhella crocodyli</name>
    <dbReference type="NCBI Taxonomy" id="2499851"/>
    <lineage>
        <taxon>Bacteria</taxon>
        <taxon>Pseudomonadati</taxon>
        <taxon>Pseudomonadota</taxon>
        <taxon>Betaproteobacteria</taxon>
        <taxon>Burkholderiales</taxon>
        <taxon>Sphaerotilaceae</taxon>
        <taxon>Inhella</taxon>
    </lineage>
</organism>